<gene>
    <name evidence="2" type="ORF">ENR15_03625</name>
</gene>
<dbReference type="AlphaFoldDB" id="A0A7C3ZVA4"/>
<proteinExistence type="predicted"/>
<feature type="transmembrane region" description="Helical" evidence="1">
    <location>
        <begin position="29"/>
        <end position="52"/>
    </location>
</feature>
<protein>
    <submittedName>
        <fullName evidence="2">Uncharacterized protein</fullName>
    </submittedName>
</protein>
<keyword evidence="1" id="KW-1133">Transmembrane helix</keyword>
<evidence type="ECO:0000313" key="2">
    <source>
        <dbReference type="EMBL" id="HGF99766.1"/>
    </source>
</evidence>
<comment type="caution">
    <text evidence="2">The sequence shown here is derived from an EMBL/GenBank/DDBJ whole genome shotgun (WGS) entry which is preliminary data.</text>
</comment>
<keyword evidence="1" id="KW-0472">Membrane</keyword>
<reference evidence="2" key="1">
    <citation type="journal article" date="2020" name="mSystems">
        <title>Genome- and Community-Level Interaction Insights into Carbon Utilization and Element Cycling Functions of Hydrothermarchaeota in Hydrothermal Sediment.</title>
        <authorList>
            <person name="Zhou Z."/>
            <person name="Liu Y."/>
            <person name="Xu W."/>
            <person name="Pan J."/>
            <person name="Luo Z.H."/>
            <person name="Li M."/>
        </authorList>
    </citation>
    <scope>NUCLEOTIDE SEQUENCE [LARGE SCALE GENOMIC DNA]</scope>
    <source>
        <strain evidence="2">SpSt-374</strain>
    </source>
</reference>
<sequence length="131" mass="14150">MTEPQAEAPTPTQNKLQALFEALFSDWRLRVAVIGGAIGAVILGLFLLSFFWQHNIASMGMRSWSARADANPIECMIQDTNNDGYVSCTAMLQGEVVPLECGASMFNMGCRVNYGAAAPTVRSNQSRSSGN</sequence>
<keyword evidence="1" id="KW-0812">Transmembrane</keyword>
<evidence type="ECO:0000256" key="1">
    <source>
        <dbReference type="SAM" id="Phobius"/>
    </source>
</evidence>
<name>A0A7C3ZVA4_9CYAN</name>
<organism evidence="2">
    <name type="scientific">Planktothricoides sp. SpSt-374</name>
    <dbReference type="NCBI Taxonomy" id="2282167"/>
    <lineage>
        <taxon>Bacteria</taxon>
        <taxon>Bacillati</taxon>
        <taxon>Cyanobacteriota</taxon>
        <taxon>Cyanophyceae</taxon>
        <taxon>Oscillatoriophycideae</taxon>
        <taxon>Oscillatoriales</taxon>
        <taxon>Oscillatoriaceae</taxon>
        <taxon>Planktothricoides</taxon>
    </lineage>
</organism>
<dbReference type="EMBL" id="DSPX01000038">
    <property type="protein sequence ID" value="HGF99766.1"/>
    <property type="molecule type" value="Genomic_DNA"/>
</dbReference>
<accession>A0A7C3ZVA4</accession>